<keyword evidence="1" id="KW-0472">Membrane</keyword>
<dbReference type="RefSeq" id="YP_009042569.1">
    <property type="nucleotide sequence ID" value="NC_024355.1"/>
</dbReference>
<sequence>MNKETLESFNQLGEKLEKVGSHGYESLIKHTVMQGIFDLISIIAILIVTIISWIVLYKSYKKCVKCNVSMLFEKDYNSNVDPTYLGYIALIVSGFLTLLLLGAVILGVPMSIQEITNPEGYLIKETIDNLK</sequence>
<name>A0A060AB63_9CAUD</name>
<protein>
    <submittedName>
        <fullName evidence="2">Uncharacterized protein</fullName>
    </submittedName>
</protein>
<evidence type="ECO:0000313" key="2">
    <source>
        <dbReference type="EMBL" id="AIA64090.1"/>
    </source>
</evidence>
<keyword evidence="3" id="KW-1185">Reference proteome</keyword>
<dbReference type="GeneID" id="19685806"/>
<proteinExistence type="predicted"/>
<dbReference type="Proteomes" id="UP000026999">
    <property type="component" value="Segment"/>
</dbReference>
<organism evidence="2 3">
    <name type="scientific">Staphylococcus phage 6ec</name>
    <dbReference type="NCBI Taxonomy" id="1500386"/>
    <lineage>
        <taxon>Viruses</taxon>
        <taxon>Duplodnaviria</taxon>
        <taxon>Heunggongvirae</taxon>
        <taxon>Uroviricota</taxon>
        <taxon>Caudoviricetes</taxon>
        <taxon>Sextaecvirus</taxon>
        <taxon>Sextaecvirus sextaec</taxon>
    </lineage>
</organism>
<keyword evidence="1" id="KW-1133">Transmembrane helix</keyword>
<reference evidence="2 3" key="1">
    <citation type="journal article" date="2014" name="Genome Announc.">
        <title>Complete Genome Sequence of a Staphylococcus epidermidis Bacteriophage Isolated from the Anterior Nares of Humans.</title>
        <authorList>
            <person name="Aswani V.H."/>
            <person name="Tremblay D.M."/>
            <person name="Moineau S."/>
            <person name="Shukla S.K."/>
        </authorList>
    </citation>
    <scope>NUCLEOTIDE SEQUENCE [LARGE SCALE GENOMIC DNA]</scope>
</reference>
<feature type="transmembrane region" description="Helical" evidence="1">
    <location>
        <begin position="84"/>
        <end position="108"/>
    </location>
</feature>
<dbReference type="EMBL" id="KJ804259">
    <property type="protein sequence ID" value="AIA64090.1"/>
    <property type="molecule type" value="Genomic_DNA"/>
</dbReference>
<gene>
    <name evidence="2" type="ORF">PHAGE6E_64</name>
</gene>
<dbReference type="KEGG" id="vg:19685806"/>
<feature type="transmembrane region" description="Helical" evidence="1">
    <location>
        <begin position="36"/>
        <end position="56"/>
    </location>
</feature>
<dbReference type="OrthoDB" id="23650at10239"/>
<evidence type="ECO:0000256" key="1">
    <source>
        <dbReference type="SAM" id="Phobius"/>
    </source>
</evidence>
<accession>A0A060AB63</accession>
<keyword evidence="1" id="KW-0812">Transmembrane</keyword>
<evidence type="ECO:0000313" key="3">
    <source>
        <dbReference type="Proteomes" id="UP000026999"/>
    </source>
</evidence>